<evidence type="ECO:0000256" key="2">
    <source>
        <dbReference type="ARBA" id="ARBA00006810"/>
    </source>
</evidence>
<reference evidence="13" key="1">
    <citation type="submission" date="2021-06" db="EMBL/GenBank/DDBJ databases">
        <authorList>
            <person name="Peng M."/>
            <person name="Chen X."/>
            <person name="Zeng D."/>
            <person name="Yang C."/>
            <person name="Zhu W."/>
            <person name="Pan C."/>
        </authorList>
    </citation>
    <scope>NUCLEOTIDE SEQUENCE</scope>
    <source>
        <strain evidence="13">X1</strain>
    </source>
</reference>
<geneLocation type="mitochondrion" evidence="13"/>
<evidence type="ECO:0000256" key="11">
    <source>
        <dbReference type="RuleBase" id="RU004450"/>
    </source>
</evidence>
<dbReference type="CDD" id="cd00310">
    <property type="entry name" value="ATP-synt_Fo_a_6"/>
    <property type="match status" value="1"/>
</dbReference>
<evidence type="ECO:0000256" key="7">
    <source>
        <dbReference type="ARBA" id="ARBA00022989"/>
    </source>
</evidence>
<proteinExistence type="inferred from homology"/>
<keyword evidence="6" id="KW-0375">Hydrogen ion transport</keyword>
<dbReference type="Gene3D" id="1.20.120.220">
    <property type="entry name" value="ATP synthase, F0 complex, subunit A"/>
    <property type="match status" value="1"/>
</dbReference>
<evidence type="ECO:0000256" key="10">
    <source>
        <dbReference type="ARBA" id="ARBA00023310"/>
    </source>
</evidence>
<feature type="transmembrane region" description="Helical" evidence="12">
    <location>
        <begin position="98"/>
        <end position="116"/>
    </location>
</feature>
<keyword evidence="5 12" id="KW-0812">Transmembrane</keyword>
<keyword evidence="3" id="KW-0813">Transport</keyword>
<evidence type="ECO:0000256" key="3">
    <source>
        <dbReference type="ARBA" id="ARBA00022448"/>
    </source>
</evidence>
<feature type="transmembrane region" description="Helical" evidence="12">
    <location>
        <begin position="182"/>
        <end position="199"/>
    </location>
</feature>
<dbReference type="PANTHER" id="PTHR11410">
    <property type="entry name" value="ATP SYNTHASE SUBUNIT A"/>
    <property type="match status" value="1"/>
</dbReference>
<name>A0A8F9R8L9_9CRUS</name>
<keyword evidence="4" id="KW-0138">CF(0)</keyword>
<evidence type="ECO:0000313" key="13">
    <source>
        <dbReference type="EMBL" id="QYJ56379.1"/>
    </source>
</evidence>
<comment type="subcellular location">
    <subcellularLocation>
        <location evidence="1">Membrane</location>
        <topology evidence="1">Multi-pass membrane protein</topology>
    </subcellularLocation>
    <subcellularLocation>
        <location evidence="11">Mitochondrion inner membrane</location>
        <topology evidence="11">Multi-pass membrane protein</topology>
    </subcellularLocation>
</comment>
<evidence type="ECO:0000256" key="8">
    <source>
        <dbReference type="ARBA" id="ARBA00023065"/>
    </source>
</evidence>
<protein>
    <recommendedName>
        <fullName evidence="11">ATP synthase subunit a</fullName>
    </recommendedName>
</protein>
<evidence type="ECO:0000256" key="4">
    <source>
        <dbReference type="ARBA" id="ARBA00022547"/>
    </source>
</evidence>
<dbReference type="NCBIfam" id="TIGR01131">
    <property type="entry name" value="ATP_synt_6_or_A"/>
    <property type="match status" value="1"/>
</dbReference>
<feature type="transmembrane region" description="Helical" evidence="12">
    <location>
        <begin position="20"/>
        <end position="42"/>
    </location>
</feature>
<gene>
    <name evidence="13" type="primary">atp6</name>
</gene>
<evidence type="ECO:0000256" key="9">
    <source>
        <dbReference type="ARBA" id="ARBA00023136"/>
    </source>
</evidence>
<evidence type="ECO:0000256" key="5">
    <source>
        <dbReference type="ARBA" id="ARBA00022692"/>
    </source>
</evidence>
<dbReference type="AlphaFoldDB" id="A0A8F9R8L9"/>
<dbReference type="Pfam" id="PF00119">
    <property type="entry name" value="ATP-synt_A"/>
    <property type="match status" value="1"/>
</dbReference>
<dbReference type="GO" id="GO:0045259">
    <property type="term" value="C:proton-transporting ATP synthase complex"/>
    <property type="evidence" value="ECO:0007669"/>
    <property type="project" value="UniProtKB-KW"/>
</dbReference>
<dbReference type="PANTHER" id="PTHR11410:SF0">
    <property type="entry name" value="ATP SYNTHASE SUBUNIT A"/>
    <property type="match status" value="1"/>
</dbReference>
<feature type="transmembrane region" description="Helical" evidence="12">
    <location>
        <begin position="128"/>
        <end position="148"/>
    </location>
</feature>
<keyword evidence="8" id="KW-0406">Ion transport</keyword>
<dbReference type="InterPro" id="IPR000568">
    <property type="entry name" value="ATP_synth_F0_asu"/>
</dbReference>
<dbReference type="PROSITE" id="PS00449">
    <property type="entry name" value="ATPASE_A"/>
    <property type="match status" value="1"/>
</dbReference>
<dbReference type="InterPro" id="IPR045083">
    <property type="entry name" value="ATP_synth_F0_asu_bact/mt"/>
</dbReference>
<dbReference type="GO" id="GO:0005743">
    <property type="term" value="C:mitochondrial inner membrane"/>
    <property type="evidence" value="ECO:0007669"/>
    <property type="project" value="UniProtKB-SubCell"/>
</dbReference>
<dbReference type="GO" id="GO:0046933">
    <property type="term" value="F:proton-transporting ATP synthase activity, rotational mechanism"/>
    <property type="evidence" value="ECO:0007669"/>
    <property type="project" value="TreeGrafter"/>
</dbReference>
<keyword evidence="9 12" id="KW-0472">Membrane</keyword>
<dbReference type="InterPro" id="IPR035908">
    <property type="entry name" value="F0_ATP_A_sf"/>
</dbReference>
<evidence type="ECO:0000256" key="12">
    <source>
        <dbReference type="SAM" id="Phobius"/>
    </source>
</evidence>
<sequence>MMMNLFSQFDPMCSVNSMESLILWSVMLFMDFTIVFSGYWLVKSNLEVGFFKFMDSLIKELYMIMSKKSIRQVSLMMILFTSILSHNIINLMPYNLSISYHISVIFSLTLWLLFSMNLMSWILKPAKVFTELVPIGTPLSLILLMVIIETISDMIRPLTLAVRLCANMTAGHLILSIASDMVIYLTSGFICSYVVYLLLLTLEVAVAIVQSYVFCLLLILYYSK</sequence>
<keyword evidence="13" id="KW-0496">Mitochondrion</keyword>
<feature type="transmembrane region" description="Helical" evidence="12">
    <location>
        <begin position="73"/>
        <end position="92"/>
    </location>
</feature>
<evidence type="ECO:0000256" key="1">
    <source>
        <dbReference type="ARBA" id="ARBA00004141"/>
    </source>
</evidence>
<dbReference type="SUPFAM" id="SSF81336">
    <property type="entry name" value="F1F0 ATP synthase subunit A"/>
    <property type="match status" value="1"/>
</dbReference>
<accession>A0A8F9R8L9</accession>
<feature type="transmembrane region" description="Helical" evidence="12">
    <location>
        <begin position="205"/>
        <end position="223"/>
    </location>
</feature>
<dbReference type="InterPro" id="IPR023011">
    <property type="entry name" value="ATP_synth_F0_asu_AS"/>
</dbReference>
<dbReference type="EMBL" id="MZ411548">
    <property type="protein sequence ID" value="QYJ56379.1"/>
    <property type="molecule type" value="Genomic_DNA"/>
</dbReference>
<dbReference type="PRINTS" id="PR00123">
    <property type="entry name" value="ATPASEA"/>
</dbReference>
<evidence type="ECO:0000256" key="6">
    <source>
        <dbReference type="ARBA" id="ARBA00022781"/>
    </source>
</evidence>
<comment type="similarity">
    <text evidence="2">Belongs to the ATPase A chain family.</text>
</comment>
<keyword evidence="10" id="KW-0066">ATP synthesis</keyword>
<keyword evidence="7 12" id="KW-1133">Transmembrane helix</keyword>
<organism evidence="13">
    <name type="scientific">Sacculina sp. 'Beibu Gulf'</name>
    <dbReference type="NCBI Taxonomy" id="2861897"/>
    <lineage>
        <taxon>Eukaryota</taxon>
        <taxon>Metazoa</taxon>
        <taxon>Ecdysozoa</taxon>
        <taxon>Arthropoda</taxon>
        <taxon>Crustacea</taxon>
        <taxon>Multicrustacea</taxon>
        <taxon>Cirripedia</taxon>
        <taxon>Rhizocephala</taxon>
        <taxon>Sacculinidae</taxon>
        <taxon>Sacculina</taxon>
    </lineage>
</organism>